<dbReference type="PANTHER" id="PTHR47510">
    <property type="entry name" value="REVERSE TRANSCRIPTASE DOMAIN-CONTAINING PROTEIN"/>
    <property type="match status" value="1"/>
</dbReference>
<evidence type="ECO:0000259" key="3">
    <source>
        <dbReference type="Pfam" id="PF03372"/>
    </source>
</evidence>
<dbReference type="InterPro" id="IPR036691">
    <property type="entry name" value="Endo/exonu/phosph_ase_sf"/>
</dbReference>
<evidence type="ECO:0000313" key="5">
    <source>
        <dbReference type="RefSeq" id="XP_052750401.1"/>
    </source>
</evidence>
<organism evidence="4 5">
    <name type="scientific">Galleria mellonella</name>
    <name type="common">Greater wax moth</name>
    <dbReference type="NCBI Taxonomy" id="7137"/>
    <lineage>
        <taxon>Eukaryota</taxon>
        <taxon>Metazoa</taxon>
        <taxon>Ecdysozoa</taxon>
        <taxon>Arthropoda</taxon>
        <taxon>Hexapoda</taxon>
        <taxon>Insecta</taxon>
        <taxon>Pterygota</taxon>
        <taxon>Neoptera</taxon>
        <taxon>Endopterygota</taxon>
        <taxon>Lepidoptera</taxon>
        <taxon>Glossata</taxon>
        <taxon>Ditrysia</taxon>
        <taxon>Pyraloidea</taxon>
        <taxon>Pyralidae</taxon>
        <taxon>Galleriinae</taxon>
        <taxon>Galleria</taxon>
    </lineage>
</organism>
<name>A0ABM3MG95_GALME</name>
<evidence type="ECO:0000256" key="1">
    <source>
        <dbReference type="SAM" id="MobiDB-lite"/>
    </source>
</evidence>
<dbReference type="InterPro" id="IPR000477">
    <property type="entry name" value="RT_dom"/>
</dbReference>
<dbReference type="SUPFAM" id="SSF56219">
    <property type="entry name" value="DNase I-like"/>
    <property type="match status" value="1"/>
</dbReference>
<accession>A0ABM3MG95</accession>
<gene>
    <name evidence="5" type="primary">LOC128200581</name>
</gene>
<dbReference type="GeneID" id="128200581"/>
<dbReference type="Pfam" id="PF00078">
    <property type="entry name" value="RVT_1"/>
    <property type="match status" value="1"/>
</dbReference>
<dbReference type="Gene3D" id="3.60.10.10">
    <property type="entry name" value="Endonuclease/exonuclease/phosphatase"/>
    <property type="match status" value="1"/>
</dbReference>
<feature type="domain" description="Endonuclease/exonuclease/phosphatase" evidence="3">
    <location>
        <begin position="101"/>
        <end position="267"/>
    </location>
</feature>
<reference evidence="5" key="1">
    <citation type="submission" date="2025-08" db="UniProtKB">
        <authorList>
            <consortium name="RefSeq"/>
        </authorList>
    </citation>
    <scope>IDENTIFICATION</scope>
    <source>
        <tissue evidence="5">Whole larvae</tissue>
    </source>
</reference>
<proteinExistence type="predicted"/>
<dbReference type="InterPro" id="IPR005135">
    <property type="entry name" value="Endo/exonuclease/phosphatase"/>
</dbReference>
<sequence>MSVNVDSNINWKAHVQSVATKLSRFTYALHQLKISSDTKTAMCAYYAYAHSLLQYGILMWVCRQNRLKDSKFFNVCHINCQSIPAHYTDLIDAFSEPNIHALLSSESWLKPALSSITYSIPGYVLIRNDRTSKSGGGVAIYLRSTLPYKVVLSSPSDYRSTAEFLFIEIDFKGTKVAIGVVYCPPSTDYFGDLDTAIDFINSSYNHIIIMGDFNTNLLKDTTSTRKLRSILDFADISILPLKPTHYNPDTDDSWLDIICTSLIDHVIEYDQFSAPAFSRHDLLLLSYKIKPIKPLKPKPTIARVRNFNRIDVDLLCRDAALIDWKPLLDSCNIDDKIVLFNAQILSLFDKHAPIRTVKLRRPPAPWITDDVRKAMTKRDRAFKNYKKARSTITFQLFKRARNRCNQVVRAAKRRYIHKNVLNSSSANVWKFLNSLGFGKAPAIFNSNISPNNLNKYFSSIPPLDNAVKASTLQEIKSMPSFTTDSFTFSLVTDDDVRKAVLSIKSNATGYDDPLQSGFRPGHSTTTALLKVTEDLRDGMENTRVTILVLIDFSNAFNCVDHDLLLTLLCRLNFSPLVLSWFSSYLRGRQQAIRSGQTLSDWCELETGVPQGASSHSVPKSKPGSVNRPITEMAFPNG</sequence>
<dbReference type="Pfam" id="PF03372">
    <property type="entry name" value="Exo_endo_phos"/>
    <property type="match status" value="1"/>
</dbReference>
<evidence type="ECO:0000313" key="4">
    <source>
        <dbReference type="Proteomes" id="UP001652740"/>
    </source>
</evidence>
<protein>
    <submittedName>
        <fullName evidence="5">Uncharacterized protein LOC128200581</fullName>
    </submittedName>
</protein>
<dbReference type="Proteomes" id="UP001652740">
    <property type="component" value="Unplaced"/>
</dbReference>
<dbReference type="RefSeq" id="XP_052750401.1">
    <property type="nucleotide sequence ID" value="XM_052894441.1"/>
</dbReference>
<feature type="region of interest" description="Disordered" evidence="1">
    <location>
        <begin position="609"/>
        <end position="637"/>
    </location>
</feature>
<keyword evidence="4" id="KW-1185">Reference proteome</keyword>
<evidence type="ECO:0000259" key="2">
    <source>
        <dbReference type="Pfam" id="PF00078"/>
    </source>
</evidence>
<dbReference type="PANTHER" id="PTHR47510:SF3">
    <property type="entry name" value="ENDO_EXONUCLEASE_PHOSPHATASE DOMAIN-CONTAINING PROTEIN"/>
    <property type="match status" value="1"/>
</dbReference>
<feature type="domain" description="Reverse transcriptase" evidence="2">
    <location>
        <begin position="509"/>
        <end position="612"/>
    </location>
</feature>